<comment type="caution">
    <text evidence="1">The sequence shown here is derived from an EMBL/GenBank/DDBJ whole genome shotgun (WGS) entry which is preliminary data.</text>
</comment>
<keyword evidence="2" id="KW-1185">Reference proteome</keyword>
<protein>
    <submittedName>
        <fullName evidence="1">Uncharacterized protein</fullName>
    </submittedName>
</protein>
<accession>A0ABR3VEL3</accession>
<name>A0ABR3VEL3_9PEZI</name>
<gene>
    <name evidence="1" type="ORF">VTK73DRAFT_3841</name>
</gene>
<dbReference type="Proteomes" id="UP001586593">
    <property type="component" value="Unassembled WGS sequence"/>
</dbReference>
<evidence type="ECO:0000313" key="2">
    <source>
        <dbReference type="Proteomes" id="UP001586593"/>
    </source>
</evidence>
<proteinExistence type="predicted"/>
<dbReference type="EMBL" id="JAZHXJ010002243">
    <property type="protein sequence ID" value="KAL1840133.1"/>
    <property type="molecule type" value="Genomic_DNA"/>
</dbReference>
<organism evidence="1 2">
    <name type="scientific">Phialemonium thermophilum</name>
    <dbReference type="NCBI Taxonomy" id="223376"/>
    <lineage>
        <taxon>Eukaryota</taxon>
        <taxon>Fungi</taxon>
        <taxon>Dikarya</taxon>
        <taxon>Ascomycota</taxon>
        <taxon>Pezizomycotina</taxon>
        <taxon>Sordariomycetes</taxon>
        <taxon>Sordariomycetidae</taxon>
        <taxon>Cephalothecales</taxon>
        <taxon>Cephalothecaceae</taxon>
        <taxon>Phialemonium</taxon>
    </lineage>
</organism>
<reference evidence="1 2" key="1">
    <citation type="journal article" date="2024" name="Commun. Biol.">
        <title>Comparative genomic analysis of thermophilic fungi reveals convergent evolutionary adaptations and gene losses.</title>
        <authorList>
            <person name="Steindorff A.S."/>
            <person name="Aguilar-Pontes M.V."/>
            <person name="Robinson A.J."/>
            <person name="Andreopoulos B."/>
            <person name="LaButti K."/>
            <person name="Kuo A."/>
            <person name="Mondo S."/>
            <person name="Riley R."/>
            <person name="Otillar R."/>
            <person name="Haridas S."/>
            <person name="Lipzen A."/>
            <person name="Grimwood J."/>
            <person name="Schmutz J."/>
            <person name="Clum A."/>
            <person name="Reid I.D."/>
            <person name="Moisan M.C."/>
            <person name="Butler G."/>
            <person name="Nguyen T.T.M."/>
            <person name="Dewar K."/>
            <person name="Conant G."/>
            <person name="Drula E."/>
            <person name="Henrissat B."/>
            <person name="Hansel C."/>
            <person name="Singer S."/>
            <person name="Hutchinson M.I."/>
            <person name="de Vries R.P."/>
            <person name="Natvig D.O."/>
            <person name="Powell A.J."/>
            <person name="Tsang A."/>
            <person name="Grigoriev I.V."/>
        </authorList>
    </citation>
    <scope>NUCLEOTIDE SEQUENCE [LARGE SCALE GENOMIC DNA]</scope>
    <source>
        <strain evidence="1 2">ATCC 24622</strain>
    </source>
</reference>
<evidence type="ECO:0000313" key="1">
    <source>
        <dbReference type="EMBL" id="KAL1840133.1"/>
    </source>
</evidence>
<sequence>MAQPTRRVLAVDGQCITYTDAGRAMVAKKDIDWDVQHAGCHTSSQHDVKVWLRTVKDF</sequence>